<dbReference type="InterPro" id="IPR025944">
    <property type="entry name" value="Sigma_54_int_dom_CS"/>
</dbReference>
<dbReference type="SMART" id="SM00382">
    <property type="entry name" value="AAA"/>
    <property type="match status" value="1"/>
</dbReference>
<dbReference type="PANTHER" id="PTHR32071">
    <property type="entry name" value="TRANSCRIPTIONAL REGULATORY PROTEIN"/>
    <property type="match status" value="1"/>
</dbReference>
<protein>
    <submittedName>
        <fullName evidence="8">Anaerobic nitric oxide reductase transcription regulator NorR</fullName>
    </submittedName>
</protein>
<evidence type="ECO:0000256" key="3">
    <source>
        <dbReference type="ARBA" id="ARBA00023015"/>
    </source>
</evidence>
<evidence type="ECO:0000256" key="2">
    <source>
        <dbReference type="ARBA" id="ARBA00022840"/>
    </source>
</evidence>
<dbReference type="InterPro" id="IPR058031">
    <property type="entry name" value="AAA_lid_NorR"/>
</dbReference>
<dbReference type="SUPFAM" id="SSF46689">
    <property type="entry name" value="Homeodomain-like"/>
    <property type="match status" value="1"/>
</dbReference>
<organism evidence="8 9">
    <name type="scientific">Rhodoferax lithotrophicus</name>
    <dbReference type="NCBI Taxonomy" id="2798804"/>
    <lineage>
        <taxon>Bacteria</taxon>
        <taxon>Pseudomonadati</taxon>
        <taxon>Pseudomonadota</taxon>
        <taxon>Betaproteobacteria</taxon>
        <taxon>Burkholderiales</taxon>
        <taxon>Comamonadaceae</taxon>
        <taxon>Rhodoferax</taxon>
    </lineage>
</organism>
<evidence type="ECO:0000256" key="5">
    <source>
        <dbReference type="ARBA" id="ARBA00023163"/>
    </source>
</evidence>
<dbReference type="InterPro" id="IPR002197">
    <property type="entry name" value="HTH_Fis"/>
</dbReference>
<keyword evidence="4" id="KW-0238">DNA-binding</keyword>
<dbReference type="InterPro" id="IPR003593">
    <property type="entry name" value="AAA+_ATPase"/>
</dbReference>
<dbReference type="InterPro" id="IPR013656">
    <property type="entry name" value="PAS_4"/>
</dbReference>
<dbReference type="InterPro" id="IPR025943">
    <property type="entry name" value="Sigma_54_int_dom_ATP-bd_2"/>
</dbReference>
<dbReference type="Gene3D" id="1.10.8.60">
    <property type="match status" value="1"/>
</dbReference>
<name>A0ABN6D6H8_9BURK</name>
<evidence type="ECO:0000256" key="1">
    <source>
        <dbReference type="ARBA" id="ARBA00022741"/>
    </source>
</evidence>
<feature type="domain" description="Sigma-54 factor interaction" evidence="7">
    <location>
        <begin position="130"/>
        <end position="356"/>
    </location>
</feature>
<keyword evidence="1" id="KW-0547">Nucleotide-binding</keyword>
<dbReference type="InterPro" id="IPR025662">
    <property type="entry name" value="Sigma_54_int_dom_ATP-bd_1"/>
</dbReference>
<keyword evidence="5" id="KW-0804">Transcription</keyword>
<dbReference type="Pfam" id="PF25601">
    <property type="entry name" value="AAA_lid_14"/>
    <property type="match status" value="1"/>
</dbReference>
<accession>A0ABN6D6H8</accession>
<dbReference type="RefSeq" id="WP_223903645.1">
    <property type="nucleotide sequence ID" value="NZ_AP024238.1"/>
</dbReference>
<dbReference type="CDD" id="cd00009">
    <property type="entry name" value="AAA"/>
    <property type="match status" value="1"/>
</dbReference>
<feature type="compositionally biased region" description="Low complexity" evidence="6">
    <location>
        <begin position="385"/>
        <end position="401"/>
    </location>
</feature>
<feature type="region of interest" description="Disordered" evidence="6">
    <location>
        <begin position="376"/>
        <end position="419"/>
    </location>
</feature>
<reference evidence="8 9" key="1">
    <citation type="journal article" date="2021" name="Microbiol. Spectr.">
        <title>A Single Bacterium Capable of Oxidation and Reduction of Iron at Circumneutral pH.</title>
        <authorList>
            <person name="Kato S."/>
            <person name="Ohkuma M."/>
        </authorList>
    </citation>
    <scope>NUCLEOTIDE SEQUENCE [LARGE SCALE GENOMIC DNA]</scope>
    <source>
        <strain evidence="8 9">MIZ03</strain>
    </source>
</reference>
<evidence type="ECO:0000313" key="8">
    <source>
        <dbReference type="EMBL" id="BCO27607.1"/>
    </source>
</evidence>
<dbReference type="InterPro" id="IPR002078">
    <property type="entry name" value="Sigma_54_int"/>
</dbReference>
<dbReference type="InterPro" id="IPR027417">
    <property type="entry name" value="P-loop_NTPase"/>
</dbReference>
<dbReference type="InterPro" id="IPR035965">
    <property type="entry name" value="PAS-like_dom_sf"/>
</dbReference>
<gene>
    <name evidence="8" type="ORF">MIZ03_2496</name>
</gene>
<keyword evidence="3" id="KW-0805">Transcription regulation</keyword>
<dbReference type="PROSITE" id="PS50045">
    <property type="entry name" value="SIGMA54_INTERACT_4"/>
    <property type="match status" value="1"/>
</dbReference>
<dbReference type="EMBL" id="AP024238">
    <property type="protein sequence ID" value="BCO27607.1"/>
    <property type="molecule type" value="Genomic_DNA"/>
</dbReference>
<sequence length="465" mass="50769">MKPLPELMSFVEGMPEPHILFDTQYRILAANAAYRRQFSPDRSVVGRTCYEVSHRFNTPCDQAGESCPLVRSRESGQRERVLHLHHTSKGEEYVNIELVPLLDASGQQAFYVEKMEPLRVGQEQSVAQGLIGRSPAFMDMLSLVARVAPSQATVLLLGESGTGKELVARAVHEASQRAAKALVPVDCSSLPENLFESELFGHERGAFTGANTARGGLVEAASGGTLFLDEVGDIPLTMQVKLLRLLETGTYRRVGSTEQRHADIRVVSATHRDLDQMVAQGKFREDLYYRLSTFPIHLPALRERRDDVSLLCTALLARVAPQRKLSFSASALQLLQAQNYPGNVRELRNLLERSALLCDGNTLEASHVMQALQSGRRSSTAMAASTQPTPLSSSTLSLPSPGITHMPQTHSDPTPVATPGALNSAALAALRSMVLSHTGSRAELAMQLGISERSLYRKLKALQLA</sequence>
<dbReference type="PROSITE" id="PS00688">
    <property type="entry name" value="SIGMA54_INTERACT_3"/>
    <property type="match status" value="1"/>
</dbReference>
<dbReference type="PROSITE" id="PS00676">
    <property type="entry name" value="SIGMA54_INTERACT_2"/>
    <property type="match status" value="1"/>
</dbReference>
<keyword evidence="9" id="KW-1185">Reference proteome</keyword>
<dbReference type="Gene3D" id="3.40.50.300">
    <property type="entry name" value="P-loop containing nucleotide triphosphate hydrolases"/>
    <property type="match status" value="1"/>
</dbReference>
<proteinExistence type="predicted"/>
<keyword evidence="2" id="KW-0067">ATP-binding</keyword>
<dbReference type="InterPro" id="IPR009057">
    <property type="entry name" value="Homeodomain-like_sf"/>
</dbReference>
<dbReference type="Pfam" id="PF00158">
    <property type="entry name" value="Sigma54_activat"/>
    <property type="match status" value="1"/>
</dbReference>
<dbReference type="Proteomes" id="UP000824366">
    <property type="component" value="Chromosome"/>
</dbReference>
<dbReference type="Pfam" id="PF08448">
    <property type="entry name" value="PAS_4"/>
    <property type="match status" value="1"/>
</dbReference>
<evidence type="ECO:0000256" key="6">
    <source>
        <dbReference type="SAM" id="MobiDB-lite"/>
    </source>
</evidence>
<dbReference type="SUPFAM" id="SSF52540">
    <property type="entry name" value="P-loop containing nucleoside triphosphate hydrolases"/>
    <property type="match status" value="1"/>
</dbReference>
<dbReference type="Pfam" id="PF02954">
    <property type="entry name" value="HTH_8"/>
    <property type="match status" value="1"/>
</dbReference>
<evidence type="ECO:0000259" key="7">
    <source>
        <dbReference type="PROSITE" id="PS50045"/>
    </source>
</evidence>
<dbReference type="SUPFAM" id="SSF55785">
    <property type="entry name" value="PYP-like sensor domain (PAS domain)"/>
    <property type="match status" value="1"/>
</dbReference>
<evidence type="ECO:0000313" key="9">
    <source>
        <dbReference type="Proteomes" id="UP000824366"/>
    </source>
</evidence>
<evidence type="ECO:0000256" key="4">
    <source>
        <dbReference type="ARBA" id="ARBA00023125"/>
    </source>
</evidence>
<dbReference type="Gene3D" id="3.30.450.20">
    <property type="entry name" value="PAS domain"/>
    <property type="match status" value="1"/>
</dbReference>
<dbReference type="PROSITE" id="PS00675">
    <property type="entry name" value="SIGMA54_INTERACT_1"/>
    <property type="match status" value="1"/>
</dbReference>